<dbReference type="AlphaFoldDB" id="A0A165I7U1"/>
<dbReference type="GeneID" id="28897304"/>
<evidence type="ECO:0000313" key="3">
    <source>
        <dbReference type="Proteomes" id="UP000076632"/>
    </source>
</evidence>
<dbReference type="EMBL" id="KV407456">
    <property type="protein sequence ID" value="KZF24510.1"/>
    <property type="molecule type" value="Genomic_DNA"/>
</dbReference>
<dbReference type="Proteomes" id="UP000076632">
    <property type="component" value="Unassembled WGS sequence"/>
</dbReference>
<keyword evidence="3" id="KW-1185">Reference proteome</keyword>
<protein>
    <recommendedName>
        <fullName evidence="4">F-box domain-containing protein</fullName>
    </recommendedName>
</protein>
<dbReference type="OrthoDB" id="5372935at2759"/>
<reference evidence="2 3" key="1">
    <citation type="journal article" date="2016" name="Fungal Biol.">
        <title>The genome of Xylona heveae provides a window into fungal endophytism.</title>
        <authorList>
            <person name="Gazis R."/>
            <person name="Kuo A."/>
            <person name="Riley R."/>
            <person name="LaButti K."/>
            <person name="Lipzen A."/>
            <person name="Lin J."/>
            <person name="Amirebrahimi M."/>
            <person name="Hesse C.N."/>
            <person name="Spatafora J.W."/>
            <person name="Henrissat B."/>
            <person name="Hainaut M."/>
            <person name="Grigoriev I.V."/>
            <person name="Hibbett D.S."/>
        </authorList>
    </citation>
    <scope>NUCLEOTIDE SEQUENCE [LARGE SCALE GENOMIC DNA]</scope>
    <source>
        <strain evidence="2 3">TC161</strain>
    </source>
</reference>
<dbReference type="RefSeq" id="XP_018190065.1">
    <property type="nucleotide sequence ID" value="XM_018332167.1"/>
</dbReference>
<evidence type="ECO:0000313" key="2">
    <source>
        <dbReference type="EMBL" id="KZF24510.1"/>
    </source>
</evidence>
<proteinExistence type="predicted"/>
<sequence>MAPPVSSLADDIAAYKPFAEASRAEPSTEAGLAPDRSQIRGSTEDAARTINAQTLAPTSAPEGSVPSLASRRRARRLLPWTGPFRFFDLPYELRDRIYEFVLVHNERLPVPIDMSPSNPRLVAPVLDCFLTSKQFYEEAYPVFYGRNTFRLFPMDGRFFSKKPLFVRLPPHYRASVSSLELCLGRGWTSPPKTQAVTPKLGLSDAKNVRKLKIFIECDPSHEVFQGFRVDQDFYTTFATRLLKAIMESVPSIEIIEFDAWPSVKKKDQLMSRLLQDTRRAGKRITWGSNRGWRDGEEDEDNRNDHNDETYLMMHRHSLFAAVA</sequence>
<feature type="region of interest" description="Disordered" evidence="1">
    <location>
        <begin position="19"/>
        <end position="44"/>
    </location>
</feature>
<dbReference type="PANTHER" id="PTHR42085">
    <property type="entry name" value="F-BOX DOMAIN-CONTAINING PROTEIN"/>
    <property type="match status" value="1"/>
</dbReference>
<dbReference type="InterPro" id="IPR038883">
    <property type="entry name" value="AN11006-like"/>
</dbReference>
<evidence type="ECO:0008006" key="4">
    <source>
        <dbReference type="Google" id="ProtNLM"/>
    </source>
</evidence>
<evidence type="ECO:0000256" key="1">
    <source>
        <dbReference type="SAM" id="MobiDB-lite"/>
    </source>
</evidence>
<feature type="region of interest" description="Disordered" evidence="1">
    <location>
        <begin position="286"/>
        <end position="305"/>
    </location>
</feature>
<gene>
    <name evidence="2" type="ORF">L228DRAFT_245465</name>
</gene>
<name>A0A165I7U1_XYLHT</name>
<dbReference type="PANTHER" id="PTHR42085:SF2">
    <property type="entry name" value="F-BOX DOMAIN-CONTAINING PROTEIN"/>
    <property type="match status" value="1"/>
</dbReference>
<organism evidence="2 3">
    <name type="scientific">Xylona heveae (strain CBS 132557 / TC161)</name>
    <dbReference type="NCBI Taxonomy" id="1328760"/>
    <lineage>
        <taxon>Eukaryota</taxon>
        <taxon>Fungi</taxon>
        <taxon>Dikarya</taxon>
        <taxon>Ascomycota</taxon>
        <taxon>Pezizomycotina</taxon>
        <taxon>Xylonomycetes</taxon>
        <taxon>Xylonales</taxon>
        <taxon>Xylonaceae</taxon>
        <taxon>Xylona</taxon>
    </lineage>
</organism>
<dbReference type="InParanoid" id="A0A165I7U1"/>
<dbReference type="OMA" id="FDAWPSV"/>
<accession>A0A165I7U1</accession>